<name>A0ABW5BZK3_9BACI</name>
<keyword evidence="4" id="KW-0143">Chaperone</keyword>
<keyword evidence="5" id="KW-0282">Flagellum</keyword>
<dbReference type="PANTHER" id="PTHR39190:SF1">
    <property type="entry name" value="FLAGELLAR ASSEMBLY FACTOR FLIW"/>
    <property type="match status" value="1"/>
</dbReference>
<keyword evidence="5" id="KW-0969">Cilium</keyword>
<dbReference type="InterPro" id="IPR003775">
    <property type="entry name" value="Flagellar_assembly_factor_FliW"/>
</dbReference>
<comment type="subunit">
    <text evidence="4">Interacts with translational regulator CsrA and flagellin(s).</text>
</comment>
<dbReference type="NCBIfam" id="NF009793">
    <property type="entry name" value="PRK13285.1-1"/>
    <property type="match status" value="1"/>
</dbReference>
<evidence type="ECO:0000256" key="1">
    <source>
        <dbReference type="ARBA" id="ARBA00022490"/>
    </source>
</evidence>
<dbReference type="EMBL" id="JBHUIK010000003">
    <property type="protein sequence ID" value="MFD2214824.1"/>
    <property type="molecule type" value="Genomic_DNA"/>
</dbReference>
<keyword evidence="3 4" id="KW-0810">Translation regulation</keyword>
<evidence type="ECO:0000313" key="6">
    <source>
        <dbReference type="Proteomes" id="UP001597318"/>
    </source>
</evidence>
<evidence type="ECO:0000256" key="3">
    <source>
        <dbReference type="ARBA" id="ARBA00022845"/>
    </source>
</evidence>
<dbReference type="InterPro" id="IPR024046">
    <property type="entry name" value="Flagellar_assmbl_FliW_dom_sf"/>
</dbReference>
<organism evidence="5 6">
    <name type="scientific">Metabacillus endolithicus</name>
    <dbReference type="NCBI Taxonomy" id="1535204"/>
    <lineage>
        <taxon>Bacteria</taxon>
        <taxon>Bacillati</taxon>
        <taxon>Bacillota</taxon>
        <taxon>Bacilli</taxon>
        <taxon>Bacillales</taxon>
        <taxon>Bacillaceae</taxon>
        <taxon>Metabacillus</taxon>
    </lineage>
</organism>
<dbReference type="PANTHER" id="PTHR39190">
    <property type="entry name" value="FLAGELLAR ASSEMBLY FACTOR FLIW"/>
    <property type="match status" value="1"/>
</dbReference>
<dbReference type="Gene3D" id="2.30.290.10">
    <property type="entry name" value="BH3618-like"/>
    <property type="match status" value="1"/>
</dbReference>
<dbReference type="SUPFAM" id="SSF141457">
    <property type="entry name" value="BH3618-like"/>
    <property type="match status" value="1"/>
</dbReference>
<evidence type="ECO:0000256" key="4">
    <source>
        <dbReference type="HAMAP-Rule" id="MF_01185"/>
    </source>
</evidence>
<reference evidence="6" key="1">
    <citation type="journal article" date="2019" name="Int. J. Syst. Evol. Microbiol.">
        <title>The Global Catalogue of Microorganisms (GCM) 10K type strain sequencing project: providing services to taxonomists for standard genome sequencing and annotation.</title>
        <authorList>
            <consortium name="The Broad Institute Genomics Platform"/>
            <consortium name="The Broad Institute Genome Sequencing Center for Infectious Disease"/>
            <person name="Wu L."/>
            <person name="Ma J."/>
        </authorList>
    </citation>
    <scope>NUCLEOTIDE SEQUENCE [LARGE SCALE GENOMIC DNA]</scope>
    <source>
        <strain evidence="6">CGMCC 1.15474</strain>
    </source>
</reference>
<dbReference type="Pfam" id="PF02623">
    <property type="entry name" value="FliW"/>
    <property type="match status" value="1"/>
</dbReference>
<dbReference type="RefSeq" id="WP_379052173.1">
    <property type="nucleotide sequence ID" value="NZ_JBHUIK010000003.1"/>
</dbReference>
<keyword evidence="2 4" id="KW-1005">Bacterial flagellum biogenesis</keyword>
<comment type="subcellular location">
    <subcellularLocation>
        <location evidence="4">Cytoplasm</location>
    </subcellularLocation>
</comment>
<sequence length="145" mass="17077">MKLVTKYHGKIEVSEKDVIFFEHGIPGFLKEKHFFLLELEKDSPFLILQSKTTPELGFVLMSPFDFYKNYEFELLEQDKKHLTLNHEEDILVFTILTVKEPFEETTANLKAPLVINKSNNKAKQIILNDSNYETRHKVFQTVEQK</sequence>
<keyword evidence="6" id="KW-1185">Reference proteome</keyword>
<evidence type="ECO:0000256" key="2">
    <source>
        <dbReference type="ARBA" id="ARBA00022795"/>
    </source>
</evidence>
<comment type="similarity">
    <text evidence="4">Belongs to the FliW family.</text>
</comment>
<comment type="caution">
    <text evidence="5">The sequence shown here is derived from an EMBL/GenBank/DDBJ whole genome shotgun (WGS) entry which is preliminary data.</text>
</comment>
<accession>A0ABW5BZK3</accession>
<dbReference type="Proteomes" id="UP001597318">
    <property type="component" value="Unassembled WGS sequence"/>
</dbReference>
<proteinExistence type="inferred from homology"/>
<gene>
    <name evidence="4 5" type="primary">fliW</name>
    <name evidence="5" type="ORF">ACFSKK_14130</name>
</gene>
<protein>
    <recommendedName>
        <fullName evidence="4">Flagellar assembly factor FliW</fullName>
    </recommendedName>
</protein>
<evidence type="ECO:0000313" key="5">
    <source>
        <dbReference type="EMBL" id="MFD2214824.1"/>
    </source>
</evidence>
<comment type="function">
    <text evidence="4">Acts as an anti-CsrA protein, binds CsrA and prevents it from repressing translation of its target genes, one of which is flagellin. Binds to flagellin and participates in the assembly of the flagellum.</text>
</comment>
<dbReference type="HAMAP" id="MF_01185">
    <property type="entry name" value="FliW"/>
    <property type="match status" value="1"/>
</dbReference>
<keyword evidence="1 4" id="KW-0963">Cytoplasm</keyword>
<keyword evidence="5" id="KW-0966">Cell projection</keyword>